<evidence type="ECO:0000313" key="9">
    <source>
        <dbReference type="EMBL" id="OHA26119.1"/>
    </source>
</evidence>
<dbReference type="Proteomes" id="UP000177943">
    <property type="component" value="Unassembled WGS sequence"/>
</dbReference>
<dbReference type="PANTHER" id="PTHR33280:SF1">
    <property type="entry name" value="LARGE RIBOSOMAL SUBUNIT PROTEIN BL31C"/>
    <property type="match status" value="1"/>
</dbReference>
<evidence type="ECO:0000256" key="7">
    <source>
        <dbReference type="HAMAP-Rule" id="MF_00501"/>
    </source>
</evidence>
<evidence type="ECO:0000256" key="4">
    <source>
        <dbReference type="ARBA" id="ARBA00022980"/>
    </source>
</evidence>
<gene>
    <name evidence="7" type="primary">rpmE</name>
    <name evidence="9" type="ORF">A3D56_01720</name>
</gene>
<feature type="compositionally biased region" description="Basic and acidic residues" evidence="8">
    <location>
        <begin position="73"/>
        <end position="98"/>
    </location>
</feature>
<protein>
    <recommendedName>
        <fullName evidence="6 7">Large ribosomal subunit protein bL31</fullName>
    </recommendedName>
</protein>
<keyword evidence="7" id="KW-0862">Zinc</keyword>
<evidence type="ECO:0000256" key="5">
    <source>
        <dbReference type="ARBA" id="ARBA00023274"/>
    </source>
</evidence>
<dbReference type="GO" id="GO:0046872">
    <property type="term" value="F:metal ion binding"/>
    <property type="evidence" value="ECO:0007669"/>
    <property type="project" value="UniProtKB-KW"/>
</dbReference>
<dbReference type="Gene3D" id="4.10.830.30">
    <property type="entry name" value="Ribosomal protein L31"/>
    <property type="match status" value="1"/>
</dbReference>
<comment type="caution">
    <text evidence="9">The sequence shown here is derived from an EMBL/GenBank/DDBJ whole genome shotgun (WGS) entry which is preliminary data.</text>
</comment>
<keyword evidence="5 7" id="KW-0687">Ribonucleoprotein</keyword>
<dbReference type="PANTHER" id="PTHR33280">
    <property type="entry name" value="50S RIBOSOMAL PROTEIN L31, CHLOROPLASTIC"/>
    <property type="match status" value="1"/>
</dbReference>
<evidence type="ECO:0000313" key="10">
    <source>
        <dbReference type="Proteomes" id="UP000177943"/>
    </source>
</evidence>
<name>A0A1G2MSC9_9BACT</name>
<dbReference type="InterPro" id="IPR034704">
    <property type="entry name" value="Ribosomal_bL28/bL31-like_sf"/>
</dbReference>
<evidence type="ECO:0000256" key="6">
    <source>
        <dbReference type="ARBA" id="ARBA00035687"/>
    </source>
</evidence>
<dbReference type="NCBIfam" id="TIGR00105">
    <property type="entry name" value="L31"/>
    <property type="match status" value="1"/>
</dbReference>
<dbReference type="GO" id="GO:1990904">
    <property type="term" value="C:ribonucleoprotein complex"/>
    <property type="evidence" value="ECO:0007669"/>
    <property type="project" value="UniProtKB-KW"/>
</dbReference>
<proteinExistence type="inferred from homology"/>
<dbReference type="GO" id="GO:0003735">
    <property type="term" value="F:structural constituent of ribosome"/>
    <property type="evidence" value="ECO:0007669"/>
    <property type="project" value="InterPro"/>
</dbReference>
<feature type="binding site" evidence="7">
    <location>
        <position position="19"/>
    </location>
    <ligand>
        <name>Zn(2+)</name>
        <dbReference type="ChEBI" id="CHEBI:29105"/>
    </ligand>
</feature>
<comment type="subunit">
    <text evidence="7">Part of the 50S ribosomal subunit.</text>
</comment>
<dbReference type="AlphaFoldDB" id="A0A1G2MSC9"/>
<keyword evidence="2 7" id="KW-0699">rRNA-binding</keyword>
<sequence>MKSDIHPKYFGEAKATCACGVVYSVGSTKEKMEIEICRSCHPFYSGAEKIIDTAGRVEKFKARAAKKVVTPPKKKETKVEVPKKTPKKAAEKPAEIKA</sequence>
<dbReference type="InterPro" id="IPR027491">
    <property type="entry name" value="Ribosomal_bL31_A"/>
</dbReference>
<keyword evidence="7" id="KW-0479">Metal-binding</keyword>
<dbReference type="GO" id="GO:0019843">
    <property type="term" value="F:rRNA binding"/>
    <property type="evidence" value="ECO:0007669"/>
    <property type="project" value="UniProtKB-KW"/>
</dbReference>
<dbReference type="Pfam" id="PF01197">
    <property type="entry name" value="Ribosomal_L31"/>
    <property type="match status" value="1"/>
</dbReference>
<evidence type="ECO:0000256" key="3">
    <source>
        <dbReference type="ARBA" id="ARBA00022884"/>
    </source>
</evidence>
<accession>A0A1G2MSC9</accession>
<dbReference type="EMBL" id="MHRP01000037">
    <property type="protein sequence ID" value="OHA26119.1"/>
    <property type="molecule type" value="Genomic_DNA"/>
</dbReference>
<dbReference type="HAMAP" id="MF_00501">
    <property type="entry name" value="Ribosomal_bL31_1"/>
    <property type="match status" value="1"/>
</dbReference>
<feature type="binding site" evidence="7">
    <location>
        <position position="17"/>
    </location>
    <ligand>
        <name>Zn(2+)</name>
        <dbReference type="ChEBI" id="CHEBI:29105"/>
    </ligand>
</feature>
<feature type="region of interest" description="Disordered" evidence="8">
    <location>
        <begin position="69"/>
        <end position="98"/>
    </location>
</feature>
<evidence type="ECO:0000256" key="1">
    <source>
        <dbReference type="ARBA" id="ARBA00009296"/>
    </source>
</evidence>
<dbReference type="GO" id="GO:0006412">
    <property type="term" value="P:translation"/>
    <property type="evidence" value="ECO:0007669"/>
    <property type="project" value="UniProtKB-UniRule"/>
</dbReference>
<keyword evidence="4 7" id="KW-0689">Ribosomal protein</keyword>
<dbReference type="GO" id="GO:0005840">
    <property type="term" value="C:ribosome"/>
    <property type="evidence" value="ECO:0007669"/>
    <property type="project" value="UniProtKB-KW"/>
</dbReference>
<dbReference type="InterPro" id="IPR042105">
    <property type="entry name" value="Ribosomal_bL31_sf"/>
</dbReference>
<dbReference type="PRINTS" id="PR01249">
    <property type="entry name" value="RIBOSOMALL31"/>
</dbReference>
<comment type="function">
    <text evidence="7">Binds the 23S rRNA.</text>
</comment>
<keyword evidence="3 7" id="KW-0694">RNA-binding</keyword>
<comment type="similarity">
    <text evidence="1 7">Belongs to the bacterial ribosomal protein bL31 family. Type A subfamily.</text>
</comment>
<dbReference type="PROSITE" id="PS01143">
    <property type="entry name" value="RIBOSOMAL_L31"/>
    <property type="match status" value="1"/>
</dbReference>
<reference evidence="9 10" key="1">
    <citation type="journal article" date="2016" name="Nat. Commun.">
        <title>Thousands of microbial genomes shed light on interconnected biogeochemical processes in an aquifer system.</title>
        <authorList>
            <person name="Anantharaman K."/>
            <person name="Brown C.T."/>
            <person name="Hug L.A."/>
            <person name="Sharon I."/>
            <person name="Castelle C.J."/>
            <person name="Probst A.J."/>
            <person name="Thomas B.C."/>
            <person name="Singh A."/>
            <person name="Wilkins M.J."/>
            <person name="Karaoz U."/>
            <person name="Brodie E.L."/>
            <person name="Williams K.H."/>
            <person name="Hubbard S.S."/>
            <person name="Banfield J.F."/>
        </authorList>
    </citation>
    <scope>NUCLEOTIDE SEQUENCE [LARGE SCALE GENOMIC DNA]</scope>
</reference>
<organism evidence="9 10">
    <name type="scientific">Candidatus Taylorbacteria bacterium RIFCSPHIGHO2_02_FULL_45_35</name>
    <dbReference type="NCBI Taxonomy" id="1802311"/>
    <lineage>
        <taxon>Bacteria</taxon>
        <taxon>Candidatus Tayloriibacteriota</taxon>
    </lineage>
</organism>
<dbReference type="SUPFAM" id="SSF143800">
    <property type="entry name" value="L28p-like"/>
    <property type="match status" value="1"/>
</dbReference>
<comment type="cofactor">
    <cofactor evidence="7">
        <name>Zn(2+)</name>
        <dbReference type="ChEBI" id="CHEBI:29105"/>
    </cofactor>
    <text evidence="7">Binds 1 zinc ion per subunit.</text>
</comment>
<dbReference type="NCBIfam" id="NF000612">
    <property type="entry name" value="PRK00019.1"/>
    <property type="match status" value="1"/>
</dbReference>
<evidence type="ECO:0000256" key="8">
    <source>
        <dbReference type="SAM" id="MobiDB-lite"/>
    </source>
</evidence>
<evidence type="ECO:0000256" key="2">
    <source>
        <dbReference type="ARBA" id="ARBA00022730"/>
    </source>
</evidence>
<dbReference type="InterPro" id="IPR002150">
    <property type="entry name" value="Ribosomal_bL31"/>
</dbReference>
<feature type="binding site" evidence="7">
    <location>
        <position position="40"/>
    </location>
    <ligand>
        <name>Zn(2+)</name>
        <dbReference type="ChEBI" id="CHEBI:29105"/>
    </ligand>
</feature>
<feature type="binding site" evidence="7">
    <location>
        <position position="37"/>
    </location>
    <ligand>
        <name>Zn(2+)</name>
        <dbReference type="ChEBI" id="CHEBI:29105"/>
    </ligand>
</feature>